<dbReference type="Pfam" id="PF12911">
    <property type="entry name" value="OppC_N"/>
    <property type="match status" value="1"/>
</dbReference>
<keyword evidence="2 7" id="KW-0813">Transport</keyword>
<feature type="transmembrane region" description="Helical" evidence="7">
    <location>
        <begin position="33"/>
        <end position="56"/>
    </location>
</feature>
<protein>
    <recommendedName>
        <fullName evidence="8">ABC transmembrane type-1 domain-containing protein</fullName>
    </recommendedName>
</protein>
<evidence type="ECO:0000256" key="5">
    <source>
        <dbReference type="ARBA" id="ARBA00022989"/>
    </source>
</evidence>
<dbReference type="PROSITE" id="PS50928">
    <property type="entry name" value="ABC_TM1"/>
    <property type="match status" value="1"/>
</dbReference>
<comment type="similarity">
    <text evidence="7">Belongs to the binding-protein-dependent transport system permease family.</text>
</comment>
<gene>
    <name evidence="9" type="ORF">B5D80_09095</name>
</gene>
<dbReference type="InterPro" id="IPR035906">
    <property type="entry name" value="MetI-like_sf"/>
</dbReference>
<feature type="transmembrane region" description="Helical" evidence="7">
    <location>
        <begin position="222"/>
        <end position="246"/>
    </location>
</feature>
<dbReference type="AlphaFoldDB" id="A0A246RPP1"/>
<feature type="transmembrane region" description="Helical" evidence="7">
    <location>
        <begin position="266"/>
        <end position="292"/>
    </location>
</feature>
<comment type="subcellular location">
    <subcellularLocation>
        <location evidence="1 7">Cell membrane</location>
        <topology evidence="1 7">Multi-pass membrane protein</topology>
    </subcellularLocation>
</comment>
<dbReference type="Pfam" id="PF00528">
    <property type="entry name" value="BPD_transp_1"/>
    <property type="match status" value="1"/>
</dbReference>
<accession>A0A246RPP1</accession>
<dbReference type="GO" id="GO:0005886">
    <property type="term" value="C:plasma membrane"/>
    <property type="evidence" value="ECO:0007669"/>
    <property type="project" value="UniProtKB-SubCell"/>
</dbReference>
<feature type="transmembrane region" description="Helical" evidence="7">
    <location>
        <begin position="140"/>
        <end position="173"/>
    </location>
</feature>
<evidence type="ECO:0000313" key="10">
    <source>
        <dbReference type="Proteomes" id="UP000197174"/>
    </source>
</evidence>
<name>A0A246RPP1_9ACTN</name>
<dbReference type="CDD" id="cd06261">
    <property type="entry name" value="TM_PBP2"/>
    <property type="match status" value="1"/>
</dbReference>
<evidence type="ECO:0000256" key="4">
    <source>
        <dbReference type="ARBA" id="ARBA00022692"/>
    </source>
</evidence>
<evidence type="ECO:0000256" key="2">
    <source>
        <dbReference type="ARBA" id="ARBA00022448"/>
    </source>
</evidence>
<evidence type="ECO:0000256" key="7">
    <source>
        <dbReference type="RuleBase" id="RU363032"/>
    </source>
</evidence>
<evidence type="ECO:0000256" key="6">
    <source>
        <dbReference type="ARBA" id="ARBA00023136"/>
    </source>
</evidence>
<evidence type="ECO:0000259" key="8">
    <source>
        <dbReference type="PROSITE" id="PS50928"/>
    </source>
</evidence>
<keyword evidence="10" id="KW-1185">Reference proteome</keyword>
<comment type="caution">
    <text evidence="9">The sequence shown here is derived from an EMBL/GenBank/DDBJ whole genome shotgun (WGS) entry which is preliminary data.</text>
</comment>
<dbReference type="Proteomes" id="UP000197174">
    <property type="component" value="Unassembled WGS sequence"/>
</dbReference>
<organism evidence="9 10">
    <name type="scientific">Micromonospora wenchangensis</name>
    <dbReference type="NCBI Taxonomy" id="1185415"/>
    <lineage>
        <taxon>Bacteria</taxon>
        <taxon>Bacillati</taxon>
        <taxon>Actinomycetota</taxon>
        <taxon>Actinomycetes</taxon>
        <taxon>Micromonosporales</taxon>
        <taxon>Micromonosporaceae</taxon>
        <taxon>Micromonospora</taxon>
    </lineage>
</organism>
<keyword evidence="3" id="KW-1003">Cell membrane</keyword>
<dbReference type="PANTHER" id="PTHR43386:SF1">
    <property type="entry name" value="D,D-DIPEPTIDE TRANSPORT SYSTEM PERMEASE PROTEIN DDPC-RELATED"/>
    <property type="match status" value="1"/>
</dbReference>
<dbReference type="InterPro" id="IPR000515">
    <property type="entry name" value="MetI-like"/>
</dbReference>
<proteinExistence type="inferred from homology"/>
<evidence type="ECO:0000256" key="1">
    <source>
        <dbReference type="ARBA" id="ARBA00004651"/>
    </source>
</evidence>
<dbReference type="GO" id="GO:0055085">
    <property type="term" value="P:transmembrane transport"/>
    <property type="evidence" value="ECO:0007669"/>
    <property type="project" value="InterPro"/>
</dbReference>
<dbReference type="OrthoDB" id="9812701at2"/>
<dbReference type="RefSeq" id="WP_144081615.1">
    <property type="nucleotide sequence ID" value="NZ_MZMV01000011.1"/>
</dbReference>
<sequence>MSTVLTVPGPGGTEPDAEVVPAPRRRRLLPRHFGARIALGFLIVGVLAAIFAPAVAPFDPNEQVLLNRLAAPSLFGGEGGHLLGTDELGRDLLSRAIYGGRVSFTVGFVAATFAGLLGTVLGVVAGYYRGIVESVIMRTVDILTAFPFLIVALAVVAVFGAKLSVLIIVLVLWEWVPFTRLAHAKTLNVVSTDYFRAAVAIGRRGVGILARHVLPNIAGPLIVVWTFVVARSIVIESSLSFLGLGVPPPTATWGGMLSASRGYLDTAWWIPLVPGVAITLVVLSVNVVGDWLSERWDPHGRR</sequence>
<keyword evidence="6 7" id="KW-0472">Membrane</keyword>
<evidence type="ECO:0000256" key="3">
    <source>
        <dbReference type="ARBA" id="ARBA00022475"/>
    </source>
</evidence>
<evidence type="ECO:0000313" key="9">
    <source>
        <dbReference type="EMBL" id="OWV09541.1"/>
    </source>
</evidence>
<reference evidence="9 10" key="1">
    <citation type="submission" date="2017-03" db="EMBL/GenBank/DDBJ databases">
        <title>Whole genome sequence of Micromonospora wenchangensis, isolated from mangrove soil.</title>
        <authorList>
            <person name="Yang H."/>
        </authorList>
    </citation>
    <scope>NUCLEOTIDE SEQUENCE [LARGE SCALE GENOMIC DNA]</scope>
    <source>
        <strain evidence="9 10">CCTCC AA 2012002</strain>
    </source>
</reference>
<dbReference type="InterPro" id="IPR025966">
    <property type="entry name" value="OppC_N"/>
</dbReference>
<dbReference type="Gene3D" id="1.10.3720.10">
    <property type="entry name" value="MetI-like"/>
    <property type="match status" value="1"/>
</dbReference>
<feature type="domain" description="ABC transmembrane type-1" evidence="8">
    <location>
        <begin position="100"/>
        <end position="289"/>
    </location>
</feature>
<dbReference type="PANTHER" id="PTHR43386">
    <property type="entry name" value="OLIGOPEPTIDE TRANSPORT SYSTEM PERMEASE PROTEIN APPC"/>
    <property type="match status" value="1"/>
</dbReference>
<keyword evidence="5 7" id="KW-1133">Transmembrane helix</keyword>
<keyword evidence="4 7" id="KW-0812">Transmembrane</keyword>
<feature type="transmembrane region" description="Helical" evidence="7">
    <location>
        <begin position="102"/>
        <end position="128"/>
    </location>
</feature>
<dbReference type="EMBL" id="MZMV01000011">
    <property type="protein sequence ID" value="OWV09541.1"/>
    <property type="molecule type" value="Genomic_DNA"/>
</dbReference>
<dbReference type="SUPFAM" id="SSF161098">
    <property type="entry name" value="MetI-like"/>
    <property type="match status" value="1"/>
</dbReference>
<dbReference type="InterPro" id="IPR050366">
    <property type="entry name" value="BP-dependent_transpt_permease"/>
</dbReference>